<dbReference type="PROSITE" id="PS51194">
    <property type="entry name" value="HELICASE_CTER"/>
    <property type="match status" value="1"/>
</dbReference>
<gene>
    <name evidence="11" type="primary">DDX49</name>
    <name evidence="11" type="ORF">FJT64_023306</name>
</gene>
<dbReference type="GO" id="GO:0005524">
    <property type="term" value="F:ATP binding"/>
    <property type="evidence" value="ECO:0007669"/>
    <property type="project" value="UniProtKB-KW"/>
</dbReference>
<dbReference type="InterPro" id="IPR014001">
    <property type="entry name" value="Helicase_ATP-bd"/>
</dbReference>
<dbReference type="InterPro" id="IPR001650">
    <property type="entry name" value="Helicase_C-like"/>
</dbReference>
<dbReference type="GO" id="GO:0016787">
    <property type="term" value="F:hydrolase activity"/>
    <property type="evidence" value="ECO:0007669"/>
    <property type="project" value="UniProtKB-KW"/>
</dbReference>
<name>A0A6A4WG41_AMPAM</name>
<dbReference type="EC" id="3.6.4.13" evidence="1"/>
<dbReference type="OrthoDB" id="10265785at2759"/>
<dbReference type="CDD" id="cd18787">
    <property type="entry name" value="SF2_C_DEAD"/>
    <property type="match status" value="1"/>
</dbReference>
<evidence type="ECO:0000313" key="12">
    <source>
        <dbReference type="Proteomes" id="UP000440578"/>
    </source>
</evidence>
<evidence type="ECO:0000259" key="10">
    <source>
        <dbReference type="PROSITE" id="PS51195"/>
    </source>
</evidence>
<dbReference type="InterPro" id="IPR000629">
    <property type="entry name" value="RNA-helicase_DEAD-box_CS"/>
</dbReference>
<dbReference type="GO" id="GO:0003724">
    <property type="term" value="F:RNA helicase activity"/>
    <property type="evidence" value="ECO:0007669"/>
    <property type="project" value="UniProtKB-EC"/>
</dbReference>
<dbReference type="SUPFAM" id="SSF52540">
    <property type="entry name" value="P-loop containing nucleoside triphosphate hydrolases"/>
    <property type="match status" value="1"/>
</dbReference>
<dbReference type="Pfam" id="PF00271">
    <property type="entry name" value="Helicase_C"/>
    <property type="match status" value="1"/>
</dbReference>
<feature type="domain" description="Helicase C-terminal" evidence="9">
    <location>
        <begin position="229"/>
        <end position="392"/>
    </location>
</feature>
<feature type="domain" description="DEAD-box RNA helicase Q" evidence="10">
    <location>
        <begin position="16"/>
        <end position="44"/>
    </location>
</feature>
<dbReference type="SMART" id="SM00487">
    <property type="entry name" value="DEXDc"/>
    <property type="match status" value="1"/>
</dbReference>
<feature type="domain" description="Helicase ATP-binding" evidence="8">
    <location>
        <begin position="47"/>
        <end position="218"/>
    </location>
</feature>
<keyword evidence="3 7" id="KW-0378">Hydrolase</keyword>
<feature type="short sequence motif" description="Q motif" evidence="6">
    <location>
        <begin position="16"/>
        <end position="44"/>
    </location>
</feature>
<dbReference type="PROSITE" id="PS51195">
    <property type="entry name" value="Q_MOTIF"/>
    <property type="match status" value="1"/>
</dbReference>
<keyword evidence="5 7" id="KW-0067">ATP-binding</keyword>
<evidence type="ECO:0000256" key="7">
    <source>
        <dbReference type="RuleBase" id="RU000492"/>
    </source>
</evidence>
<evidence type="ECO:0000313" key="11">
    <source>
        <dbReference type="EMBL" id="KAF0304993.1"/>
    </source>
</evidence>
<dbReference type="AlphaFoldDB" id="A0A6A4WG41"/>
<reference evidence="11 12" key="1">
    <citation type="submission" date="2019-07" db="EMBL/GenBank/DDBJ databases">
        <title>Draft genome assembly of a fouling barnacle, Amphibalanus amphitrite (Darwin, 1854): The first reference genome for Thecostraca.</title>
        <authorList>
            <person name="Kim W."/>
        </authorList>
    </citation>
    <scope>NUCLEOTIDE SEQUENCE [LARGE SCALE GENOMIC DNA]</scope>
    <source>
        <strain evidence="11">SNU_AA5</strain>
        <tissue evidence="11">Soma without cirri and trophi</tissue>
    </source>
</reference>
<evidence type="ECO:0000256" key="2">
    <source>
        <dbReference type="ARBA" id="ARBA00022741"/>
    </source>
</evidence>
<keyword evidence="2 7" id="KW-0547">Nucleotide-binding</keyword>
<sequence>MYEMLSHSFSFPAITMSFKNLKLSDWALNQLNTLGLKTPTDVQLKTIPKILEGYDCIACAKTGSGKTLAFALPILEKLSQDPFGIFALVLTPTRELALQIADQFRLVGRPIGLQDAVVIGGQDMVEQGTLLQQRPHVVIATPGRLVDHLTACNTFSLKRVRFLVLDEADRLIAGRFDADLATIMAALPKRRQTLLFSATCNDTLRQLESIANNECFYYENMGEVATVDQLLQEYVLCARDVKDPTLVHLVHQFLENKTGQVIVFTNKCRASTVLSMTLNRMGVPAIALHSQIKQRERTASLAKFKSNTIRVLFTTDVGSRGLDIPLVDMIINYDLPTIPKEYIHRVGRTARAGRRGQAVSLVTPTDLHLMKEIETTIGRELQQREVDDKEVLAILTEVQVTKRAQELKVTDSEIVERRRINKLKDLIMEGYAPGGG</sequence>
<dbReference type="Pfam" id="PF00270">
    <property type="entry name" value="DEAD"/>
    <property type="match status" value="1"/>
</dbReference>
<comment type="caution">
    <text evidence="11">The sequence shown here is derived from an EMBL/GenBank/DDBJ whole genome shotgun (WGS) entry which is preliminary data.</text>
</comment>
<dbReference type="PANTHER" id="PTHR47959">
    <property type="entry name" value="ATP-DEPENDENT RNA HELICASE RHLE-RELATED"/>
    <property type="match status" value="1"/>
</dbReference>
<dbReference type="GO" id="GO:0003676">
    <property type="term" value="F:nucleic acid binding"/>
    <property type="evidence" value="ECO:0007669"/>
    <property type="project" value="InterPro"/>
</dbReference>
<evidence type="ECO:0000259" key="9">
    <source>
        <dbReference type="PROSITE" id="PS51194"/>
    </source>
</evidence>
<evidence type="ECO:0000259" key="8">
    <source>
        <dbReference type="PROSITE" id="PS51192"/>
    </source>
</evidence>
<dbReference type="Gene3D" id="3.40.50.300">
    <property type="entry name" value="P-loop containing nucleotide triphosphate hydrolases"/>
    <property type="match status" value="2"/>
</dbReference>
<dbReference type="GO" id="GO:0005829">
    <property type="term" value="C:cytosol"/>
    <property type="evidence" value="ECO:0007669"/>
    <property type="project" value="TreeGrafter"/>
</dbReference>
<dbReference type="InterPro" id="IPR011545">
    <property type="entry name" value="DEAD/DEAH_box_helicase_dom"/>
</dbReference>
<dbReference type="InterPro" id="IPR014014">
    <property type="entry name" value="RNA_helicase_DEAD_Q_motif"/>
</dbReference>
<dbReference type="EMBL" id="VIIS01000791">
    <property type="protein sequence ID" value="KAF0304993.1"/>
    <property type="molecule type" value="Genomic_DNA"/>
</dbReference>
<evidence type="ECO:0000256" key="3">
    <source>
        <dbReference type="ARBA" id="ARBA00022801"/>
    </source>
</evidence>
<accession>A0A6A4WG41</accession>
<comment type="similarity">
    <text evidence="7">Belongs to the DEAD box helicase family.</text>
</comment>
<dbReference type="Proteomes" id="UP000440578">
    <property type="component" value="Unassembled WGS sequence"/>
</dbReference>
<dbReference type="CDD" id="cd17955">
    <property type="entry name" value="DEADc_DDX49"/>
    <property type="match status" value="1"/>
</dbReference>
<proteinExistence type="inferred from homology"/>
<protein>
    <recommendedName>
        <fullName evidence="1">RNA helicase</fullName>
        <ecNumber evidence="1">3.6.4.13</ecNumber>
    </recommendedName>
</protein>
<organism evidence="11 12">
    <name type="scientific">Amphibalanus amphitrite</name>
    <name type="common">Striped barnacle</name>
    <name type="synonym">Balanus amphitrite</name>
    <dbReference type="NCBI Taxonomy" id="1232801"/>
    <lineage>
        <taxon>Eukaryota</taxon>
        <taxon>Metazoa</taxon>
        <taxon>Ecdysozoa</taxon>
        <taxon>Arthropoda</taxon>
        <taxon>Crustacea</taxon>
        <taxon>Multicrustacea</taxon>
        <taxon>Cirripedia</taxon>
        <taxon>Thoracica</taxon>
        <taxon>Thoracicalcarea</taxon>
        <taxon>Balanomorpha</taxon>
        <taxon>Balanoidea</taxon>
        <taxon>Balanidae</taxon>
        <taxon>Amphibalaninae</taxon>
        <taxon>Amphibalanus</taxon>
    </lineage>
</organism>
<evidence type="ECO:0000256" key="6">
    <source>
        <dbReference type="PROSITE-ProRule" id="PRU00552"/>
    </source>
</evidence>
<keyword evidence="4 7" id="KW-0347">Helicase</keyword>
<dbReference type="PROSITE" id="PS51192">
    <property type="entry name" value="HELICASE_ATP_BIND_1"/>
    <property type="match status" value="1"/>
</dbReference>
<keyword evidence="12" id="KW-1185">Reference proteome</keyword>
<evidence type="ECO:0000256" key="5">
    <source>
        <dbReference type="ARBA" id="ARBA00022840"/>
    </source>
</evidence>
<evidence type="ECO:0000256" key="1">
    <source>
        <dbReference type="ARBA" id="ARBA00012552"/>
    </source>
</evidence>
<evidence type="ECO:0000256" key="4">
    <source>
        <dbReference type="ARBA" id="ARBA00022806"/>
    </source>
</evidence>
<dbReference type="PROSITE" id="PS00039">
    <property type="entry name" value="DEAD_ATP_HELICASE"/>
    <property type="match status" value="1"/>
</dbReference>
<dbReference type="PANTHER" id="PTHR47959:SF24">
    <property type="entry name" value="ATP-DEPENDENT RNA HELICASE"/>
    <property type="match status" value="1"/>
</dbReference>
<dbReference type="InterPro" id="IPR050079">
    <property type="entry name" value="DEAD_box_RNA_helicase"/>
</dbReference>
<dbReference type="SMART" id="SM00490">
    <property type="entry name" value="HELICc"/>
    <property type="match status" value="1"/>
</dbReference>
<dbReference type="InterPro" id="IPR027417">
    <property type="entry name" value="P-loop_NTPase"/>
</dbReference>